<dbReference type="RefSeq" id="XP_007839990.1">
    <property type="nucleotide sequence ID" value="XM_007841799.1"/>
</dbReference>
<dbReference type="AlphaFoldDB" id="W3WLW0"/>
<dbReference type="GeneID" id="19278231"/>
<dbReference type="Pfam" id="PF17615">
    <property type="entry name" value="C166"/>
    <property type="match status" value="1"/>
</dbReference>
<gene>
    <name evidence="2" type="ORF">PFICI_13218</name>
</gene>
<dbReference type="eggNOG" id="ENOG502S0HZ">
    <property type="taxonomic scope" value="Eukaryota"/>
</dbReference>
<keyword evidence="1" id="KW-0732">Signal</keyword>
<evidence type="ECO:0000313" key="3">
    <source>
        <dbReference type="Proteomes" id="UP000030651"/>
    </source>
</evidence>
<evidence type="ECO:0000313" key="2">
    <source>
        <dbReference type="EMBL" id="ETS74734.1"/>
    </source>
</evidence>
<keyword evidence="3" id="KW-1185">Reference proteome</keyword>
<dbReference type="OMA" id="ICINSYD"/>
<dbReference type="OrthoDB" id="5089392at2759"/>
<dbReference type="EMBL" id="KI912119">
    <property type="protein sequence ID" value="ETS74734.1"/>
    <property type="molecule type" value="Genomic_DNA"/>
</dbReference>
<feature type="signal peptide" evidence="1">
    <location>
        <begin position="1"/>
        <end position="22"/>
    </location>
</feature>
<dbReference type="InParanoid" id="W3WLW0"/>
<evidence type="ECO:0000256" key="1">
    <source>
        <dbReference type="SAM" id="SignalP"/>
    </source>
</evidence>
<organism evidence="2 3">
    <name type="scientific">Pestalotiopsis fici (strain W106-1 / CGMCC3.15140)</name>
    <dbReference type="NCBI Taxonomy" id="1229662"/>
    <lineage>
        <taxon>Eukaryota</taxon>
        <taxon>Fungi</taxon>
        <taxon>Dikarya</taxon>
        <taxon>Ascomycota</taxon>
        <taxon>Pezizomycotina</taxon>
        <taxon>Sordariomycetes</taxon>
        <taxon>Xylariomycetidae</taxon>
        <taxon>Amphisphaeriales</taxon>
        <taxon>Sporocadaceae</taxon>
        <taxon>Pestalotiopsis</taxon>
    </lineage>
</organism>
<sequence>MKSSMMKSAVAALALCSNAVLGALTAEQIVDNINTLALKSQDLQEPATSITAVNGPLLAVGQGPIPQVINGFRDIIQTATDDFSDMKGTAAITEAADQDSIYDAFRDFVRAHQEVLNTLTGKAALFSTVPFIGQPLAAVLRQDESVLDTLTFSLIDLIQSRAADIDSQGQNLSKTVATCIDAYSGL</sequence>
<dbReference type="HOGENOM" id="CLU_092498_2_0_1"/>
<protein>
    <submittedName>
        <fullName evidence="2">Uncharacterized protein</fullName>
    </submittedName>
</protein>
<proteinExistence type="predicted"/>
<dbReference type="Proteomes" id="UP000030651">
    <property type="component" value="Unassembled WGS sequence"/>
</dbReference>
<feature type="chain" id="PRO_5004833692" evidence="1">
    <location>
        <begin position="23"/>
        <end position="186"/>
    </location>
</feature>
<accession>W3WLW0</accession>
<reference evidence="3" key="1">
    <citation type="journal article" date="2015" name="BMC Genomics">
        <title>Genomic and transcriptomic analysis of the endophytic fungus Pestalotiopsis fici reveals its lifestyle and high potential for synthesis of natural products.</title>
        <authorList>
            <person name="Wang X."/>
            <person name="Zhang X."/>
            <person name="Liu L."/>
            <person name="Xiang M."/>
            <person name="Wang W."/>
            <person name="Sun X."/>
            <person name="Che Y."/>
            <person name="Guo L."/>
            <person name="Liu G."/>
            <person name="Guo L."/>
            <person name="Wang C."/>
            <person name="Yin W.B."/>
            <person name="Stadler M."/>
            <person name="Zhang X."/>
            <person name="Liu X."/>
        </authorList>
    </citation>
    <scope>NUCLEOTIDE SEQUENCE [LARGE SCALE GENOMIC DNA]</scope>
    <source>
        <strain evidence="3">W106-1 / CGMCC3.15140</strain>
    </source>
</reference>
<dbReference type="KEGG" id="pfy:PFICI_13218"/>
<name>W3WLW0_PESFW</name>